<dbReference type="STRING" id="8187.ENSLCAP00010016973"/>
<dbReference type="InterPro" id="IPR053936">
    <property type="entry name" value="WLS_GOLD"/>
</dbReference>
<dbReference type="GO" id="GO:0061355">
    <property type="term" value="P:Wnt protein secretion"/>
    <property type="evidence" value="ECO:0007669"/>
    <property type="project" value="TreeGrafter"/>
</dbReference>
<dbReference type="GO" id="GO:0017147">
    <property type="term" value="F:Wnt-protein binding"/>
    <property type="evidence" value="ECO:0007669"/>
    <property type="project" value="InterPro"/>
</dbReference>
<protein>
    <recommendedName>
        <fullName evidence="1">Wntless GOLD domain-containing protein</fullName>
    </recommendedName>
</protein>
<keyword evidence="3" id="KW-1185">Reference proteome</keyword>
<feature type="domain" description="Wntless GOLD" evidence="1">
    <location>
        <begin position="48"/>
        <end position="125"/>
    </location>
</feature>
<dbReference type="GO" id="GO:0031090">
    <property type="term" value="C:organelle membrane"/>
    <property type="evidence" value="ECO:0007669"/>
    <property type="project" value="TreeGrafter"/>
</dbReference>
<dbReference type="Pfam" id="PF21883">
    <property type="entry name" value="WLS_GOLD"/>
    <property type="match status" value="1"/>
</dbReference>
<dbReference type="Ensembl" id="ENSLCAT00010017335.1">
    <property type="protein sequence ID" value="ENSLCAP00010016973.1"/>
    <property type="gene ID" value="ENSLCAG00010008063.1"/>
</dbReference>
<name>A0A4W6CX35_LATCA</name>
<evidence type="ECO:0000313" key="3">
    <source>
        <dbReference type="Proteomes" id="UP000314980"/>
    </source>
</evidence>
<dbReference type="PANTHER" id="PTHR13449">
    <property type="entry name" value="INTEGRAL MEMBRANE PROTEIN GPR177"/>
    <property type="match status" value="1"/>
</dbReference>
<reference evidence="2" key="3">
    <citation type="submission" date="2025-09" db="UniProtKB">
        <authorList>
            <consortium name="Ensembl"/>
        </authorList>
    </citation>
    <scope>IDENTIFICATION</scope>
</reference>
<dbReference type="GO" id="GO:0006886">
    <property type="term" value="P:intracellular protein transport"/>
    <property type="evidence" value="ECO:0007669"/>
    <property type="project" value="TreeGrafter"/>
</dbReference>
<evidence type="ECO:0000259" key="1">
    <source>
        <dbReference type="Pfam" id="PF21883"/>
    </source>
</evidence>
<accession>A0A4W6CX35</accession>
<dbReference type="GO" id="GO:0016055">
    <property type="term" value="P:Wnt signaling pathway"/>
    <property type="evidence" value="ECO:0007669"/>
    <property type="project" value="InterPro"/>
</dbReference>
<dbReference type="Proteomes" id="UP000314980">
    <property type="component" value="Unassembled WGS sequence"/>
</dbReference>
<dbReference type="AlphaFoldDB" id="A0A4W6CX35"/>
<reference evidence="3" key="1">
    <citation type="submission" date="2015-09" db="EMBL/GenBank/DDBJ databases">
        <authorList>
            <person name="Sai Rama Sridatta P."/>
        </authorList>
    </citation>
    <scope>NUCLEOTIDE SEQUENCE [LARGE SCALE GENOMIC DNA]</scope>
</reference>
<reference evidence="2" key="2">
    <citation type="submission" date="2025-08" db="UniProtKB">
        <authorList>
            <consortium name="Ensembl"/>
        </authorList>
    </citation>
    <scope>IDENTIFICATION</scope>
</reference>
<dbReference type="GO" id="GO:0012505">
    <property type="term" value="C:endomembrane system"/>
    <property type="evidence" value="ECO:0007669"/>
    <property type="project" value="TreeGrafter"/>
</dbReference>
<evidence type="ECO:0000313" key="2">
    <source>
        <dbReference type="Ensembl" id="ENSLCAP00010016973.1"/>
    </source>
</evidence>
<proteinExistence type="predicted"/>
<dbReference type="GeneTree" id="ENSGT00390000005897"/>
<dbReference type="InParanoid" id="A0A4W6CX35"/>
<organism evidence="2 3">
    <name type="scientific">Lates calcarifer</name>
    <name type="common">Barramundi</name>
    <name type="synonym">Holocentrus calcarifer</name>
    <dbReference type="NCBI Taxonomy" id="8187"/>
    <lineage>
        <taxon>Eukaryota</taxon>
        <taxon>Metazoa</taxon>
        <taxon>Chordata</taxon>
        <taxon>Craniata</taxon>
        <taxon>Vertebrata</taxon>
        <taxon>Euteleostomi</taxon>
        <taxon>Actinopterygii</taxon>
        <taxon>Neopterygii</taxon>
        <taxon>Teleostei</taxon>
        <taxon>Neoteleostei</taxon>
        <taxon>Acanthomorphata</taxon>
        <taxon>Carangaria</taxon>
        <taxon>Carangaria incertae sedis</taxon>
        <taxon>Centropomidae</taxon>
        <taxon>Lates</taxon>
    </lineage>
</organism>
<sequence>MAGAIIENMSTKKLVFLGFFIFVLQVLSIMIGALIAPSPTSAIRYLSTKCINHHRARAWLMPWGSNQCQQVHSFDEPLAKTLDANDIVFAVHLPLPNMEMSPWFQYMLAVLQFDIAFKMINQIGEMYIFLSRM</sequence>
<dbReference type="InterPro" id="IPR009551">
    <property type="entry name" value="Wntless"/>
</dbReference>
<dbReference type="PANTHER" id="PTHR13449:SF2">
    <property type="entry name" value="PROTEIN WNTLESS HOMOLOG"/>
    <property type="match status" value="1"/>
</dbReference>